<feature type="signal peptide" evidence="1">
    <location>
        <begin position="1"/>
        <end position="36"/>
    </location>
</feature>
<evidence type="ECO:0000313" key="2">
    <source>
        <dbReference type="EMBL" id="TMR20531.1"/>
    </source>
</evidence>
<dbReference type="RefSeq" id="WP_138667392.1">
    <property type="nucleotide sequence ID" value="NZ_VCKY01000056.1"/>
</dbReference>
<dbReference type="Gene3D" id="2.130.10.10">
    <property type="entry name" value="YVTN repeat-like/Quinoprotein amine dehydrogenase"/>
    <property type="match status" value="1"/>
</dbReference>
<dbReference type="EMBL" id="VCKY01000056">
    <property type="protein sequence ID" value="TMR20531.1"/>
    <property type="molecule type" value="Genomic_DNA"/>
</dbReference>
<reference evidence="2 3" key="1">
    <citation type="submission" date="2019-05" db="EMBL/GenBank/DDBJ databases">
        <title>Draft genome sequence of Nonomuraea turkmeniaca DSM 43926.</title>
        <authorList>
            <person name="Saricaoglu S."/>
            <person name="Isik K."/>
        </authorList>
    </citation>
    <scope>NUCLEOTIDE SEQUENCE [LARGE SCALE GENOMIC DNA]</scope>
    <source>
        <strain evidence="2 3">DSM 43926</strain>
    </source>
</reference>
<evidence type="ECO:0008006" key="4">
    <source>
        <dbReference type="Google" id="ProtNLM"/>
    </source>
</evidence>
<dbReference type="OrthoDB" id="57332at2"/>
<dbReference type="Proteomes" id="UP000309128">
    <property type="component" value="Unassembled WGS sequence"/>
</dbReference>
<comment type="caution">
    <text evidence="2">The sequence shown here is derived from an EMBL/GenBank/DDBJ whole genome shotgun (WGS) entry which is preliminary data.</text>
</comment>
<keyword evidence="3" id="KW-1185">Reference proteome</keyword>
<protein>
    <recommendedName>
        <fullName evidence="4">PQQ-like beta-propeller repeat protein</fullName>
    </recommendedName>
</protein>
<dbReference type="AlphaFoldDB" id="A0A5S4FJY9"/>
<dbReference type="InterPro" id="IPR015943">
    <property type="entry name" value="WD40/YVTN_repeat-like_dom_sf"/>
</dbReference>
<organism evidence="2 3">
    <name type="scientific">Nonomuraea turkmeniaca</name>
    <dbReference type="NCBI Taxonomy" id="103838"/>
    <lineage>
        <taxon>Bacteria</taxon>
        <taxon>Bacillati</taxon>
        <taxon>Actinomycetota</taxon>
        <taxon>Actinomycetes</taxon>
        <taxon>Streptosporangiales</taxon>
        <taxon>Streptosporangiaceae</taxon>
        <taxon>Nonomuraea</taxon>
    </lineage>
</organism>
<name>A0A5S4FJY9_9ACTN</name>
<gene>
    <name evidence="2" type="ORF">ETD86_18435</name>
</gene>
<evidence type="ECO:0000256" key="1">
    <source>
        <dbReference type="SAM" id="SignalP"/>
    </source>
</evidence>
<evidence type="ECO:0000313" key="3">
    <source>
        <dbReference type="Proteomes" id="UP000309128"/>
    </source>
</evidence>
<feature type="chain" id="PRO_5024280348" description="PQQ-like beta-propeller repeat protein" evidence="1">
    <location>
        <begin position="37"/>
        <end position="679"/>
    </location>
</feature>
<dbReference type="SUPFAM" id="SSF101898">
    <property type="entry name" value="NHL repeat"/>
    <property type="match status" value="2"/>
</dbReference>
<sequence length="679" mass="72769">MLTNASRHWLRLRRVLAVSVGGILVSGSLHSQPAVAADEPVPWIRDTGVIPLTATTTAGGATARMPDGSTRMWLVVSGAPAYLAEIDPVQRRLVKAHPLGARAQGGWGVDVARDGTVYAATYGAGELYRLAWGAAKAENLGAPTPDTSFLWQVDTTPDGVACTGTFEGARPGVLPPAHLACWSPRTGQWRDYGTFGDHNTYVRSTAVVGNTAYIGTGSVKKEMWAVNLATGKKWQIAVPDKVPDGTGFTYEMDADHRYVYVRWSPGGGYVYDTLRGRWTGSLGAYSGQSVSSQDAKGEVYLVSGDRLSRYDVRKDTLTPTGFATGGSRGVERVLDPGSGRTLVVGALSDGRMWQYDPATDTGSLDYVEGLAGTPVTPRAMAVGPDGKVYQGGYFSGGLSSYDPATGAWWFRGFPKQAEGMVTHAGKLYLGTYTGADIFAYDPAAPWSTSNPRPVFSLRDHAQSRPWAMESAGRYLAVGTQPDYGKLGGDLALYDPADDSLHRYPGLVTDQSITALTYAGGVLYGGTMVYGGNGSTPTQTTAKVFAFDVASGTKLWEAEPLPGERAISGLTVDAEGHLWGITAGKLFELDPATRETVRTHEVAPFDWSSVSEWNPLAAKVRFDASDGQLYVTARGRFHRLDPQAFTDSAPPGTAGAQLVSHPDGDKYWISGQHLYRSRWY</sequence>
<proteinExistence type="predicted"/>
<accession>A0A5S4FJY9</accession>
<keyword evidence="1" id="KW-0732">Signal</keyword>